<name>A0ABV4ECY4_9GAMM</name>
<sequence>MFGLFKKSRSARQDSPEKSGPDPLTRPGNMTQDDERRVYAHNPSVVDYLPWAEFLDEEQCLLLDDGVSVGAVYDITPVATEGRPDARLEQIRDVVEDALQDSFDDIEANPWIVQFFCQDENNVDAYLDKLRGYVKPHAQHTEFTEAWLKETESHLRGIARPQGLFEDKLITGQPWRGQQRRTRMVVYRWVDKNSRDLMPPVSMLNQACERLCGALSSVNIGCTRQNGLQVHAWLLRLFNPAPEGMDRESFYRAAAYEDSRNTPDGTIPVENDFSETLLFTPPRSDVENGVWWFDDLAHSALSVERLRKPPEPGTLTGEKSRGEKKVNALMDMFPEGTMLCMTIIAEPQDTLEEKFNRLAKNAIGENTESGRVRQDVAAVKELLGSRHKLYRSAITFLLRAKDMYDMNRKRIELSTVLLNEGLQPVRSEHEVGPLNAWLRALPMCFNPQSDKKHWYTRLTWVQHLAGLLPVTGRETGTGNPGFSFFNRGGDVLNFDPLNKHDRSQNAHMLLFGPTGAGKSATLCSMLCQLMAVQRPRLFIAEAGNSFGLTADYFESLGLTVNKVSVKPGSGVSLPPFADAHKLFEVDAPAPAVNESDLPEIDEDDGDDGDDEGDGNEKRDILGEMEISARMMITGGDPKEDAALRRADRAMIREALLMAARQSLNEKRQMLPGDLQNALNRISVDEAGEGGQIRNESRRAKAAEMAESLGMFTQPGSFEAELFNQEGALWPEADVTLIDLGHLAREGYEAQMALTMVSLTNTVNNIAERDQYRERDIVFTVDEAHIVTVNPLLAPYMTKVVKMWRKLGAWLWLATQNLEDYPAAAGKMLNMAEWWICLTMPKKEVEDIARFRTLSEEEKAVLLSASKLSGCYTEGVVLSKKMQALFRAVPPSLFLALGMTEKEEKAERKALMRKHNCSELDAAILVARKLDRLRGLMTAESAGMPEYNDKREKLTA</sequence>
<dbReference type="NCBIfam" id="TIGR03744">
    <property type="entry name" value="traC_PFL_4706"/>
    <property type="match status" value="1"/>
</dbReference>
<protein>
    <submittedName>
        <fullName evidence="2">Conjugative transfer ATPase</fullName>
    </submittedName>
</protein>
<feature type="region of interest" description="Disordered" evidence="1">
    <location>
        <begin position="1"/>
        <end position="34"/>
    </location>
</feature>
<evidence type="ECO:0000313" key="2">
    <source>
        <dbReference type="EMBL" id="MEY8772798.1"/>
    </source>
</evidence>
<comment type="caution">
    <text evidence="2">The sequence shown here is derived from an EMBL/GenBank/DDBJ whole genome shotgun (WGS) entry which is preliminary data.</text>
</comment>
<dbReference type="InterPro" id="IPR051162">
    <property type="entry name" value="T4SS_component"/>
</dbReference>
<dbReference type="InterPro" id="IPR027417">
    <property type="entry name" value="P-loop_NTPase"/>
</dbReference>
<dbReference type="EMBL" id="JBGFFX010000015">
    <property type="protein sequence ID" value="MEY8772798.1"/>
    <property type="molecule type" value="Genomic_DNA"/>
</dbReference>
<dbReference type="InterPro" id="IPR022303">
    <property type="entry name" value="Conjug_Trfer_ATPase"/>
</dbReference>
<dbReference type="PANTHER" id="PTHR30121">
    <property type="entry name" value="UNCHARACTERIZED PROTEIN YJGR-RELATED"/>
    <property type="match status" value="1"/>
</dbReference>
<organism evidence="2 3">
    <name type="scientific">Erwinia aeris</name>
    <dbReference type="NCBI Taxonomy" id="3239803"/>
    <lineage>
        <taxon>Bacteria</taxon>
        <taxon>Pseudomonadati</taxon>
        <taxon>Pseudomonadota</taxon>
        <taxon>Gammaproteobacteria</taxon>
        <taxon>Enterobacterales</taxon>
        <taxon>Erwiniaceae</taxon>
        <taxon>Erwinia</taxon>
    </lineage>
</organism>
<feature type="region of interest" description="Disordered" evidence="1">
    <location>
        <begin position="590"/>
        <end position="623"/>
    </location>
</feature>
<reference evidence="2 3" key="1">
    <citation type="submission" date="2024-07" db="EMBL/GenBank/DDBJ databases">
        <authorList>
            <person name="Hebao G."/>
        </authorList>
    </citation>
    <scope>NUCLEOTIDE SEQUENCE [LARGE SCALE GENOMIC DNA]</scope>
    <source>
        <strain evidence="2 3">ACCC 02193</strain>
    </source>
</reference>
<feature type="compositionally biased region" description="Basic and acidic residues" evidence="1">
    <location>
        <begin position="11"/>
        <end position="20"/>
    </location>
</feature>
<evidence type="ECO:0000256" key="1">
    <source>
        <dbReference type="SAM" id="MobiDB-lite"/>
    </source>
</evidence>
<proteinExistence type="predicted"/>
<accession>A0ABV4ECY4</accession>
<evidence type="ECO:0000313" key="3">
    <source>
        <dbReference type="Proteomes" id="UP001565243"/>
    </source>
</evidence>
<dbReference type="Pfam" id="PF11130">
    <property type="entry name" value="TraC_F_IV"/>
    <property type="match status" value="1"/>
</dbReference>
<dbReference type="Gene3D" id="3.40.50.300">
    <property type="entry name" value="P-loop containing nucleotide triphosphate hydrolases"/>
    <property type="match status" value="2"/>
</dbReference>
<dbReference type="PANTHER" id="PTHR30121:SF6">
    <property type="entry name" value="SLR6007 PROTEIN"/>
    <property type="match status" value="1"/>
</dbReference>
<dbReference type="RefSeq" id="WP_369896557.1">
    <property type="nucleotide sequence ID" value="NZ_JBGFFX010000015.1"/>
</dbReference>
<dbReference type="Proteomes" id="UP001565243">
    <property type="component" value="Unassembled WGS sequence"/>
</dbReference>
<dbReference type="InterPro" id="IPR025955">
    <property type="entry name" value="TraC/Conjuga_ATPase"/>
</dbReference>
<feature type="compositionally biased region" description="Acidic residues" evidence="1">
    <location>
        <begin position="596"/>
        <end position="613"/>
    </location>
</feature>
<feature type="compositionally biased region" description="Basic residues" evidence="1">
    <location>
        <begin position="1"/>
        <end position="10"/>
    </location>
</feature>
<dbReference type="SUPFAM" id="SSF52540">
    <property type="entry name" value="P-loop containing nucleoside triphosphate hydrolases"/>
    <property type="match status" value="1"/>
</dbReference>
<keyword evidence="3" id="KW-1185">Reference proteome</keyword>
<gene>
    <name evidence="2" type="ORF">AB6T85_20525</name>
</gene>